<evidence type="ECO:0000313" key="3">
    <source>
        <dbReference type="Proteomes" id="UP001268819"/>
    </source>
</evidence>
<evidence type="ECO:0000313" key="2">
    <source>
        <dbReference type="EMBL" id="MDR6593916.1"/>
    </source>
</evidence>
<keyword evidence="3" id="KW-1185">Reference proteome</keyword>
<dbReference type="PANTHER" id="PTHR43433">
    <property type="entry name" value="HYDROLASE, ALPHA/BETA FOLD FAMILY PROTEIN"/>
    <property type="match status" value="1"/>
</dbReference>
<comment type="caution">
    <text evidence="2">The sequence shown here is derived from an EMBL/GenBank/DDBJ whole genome shotgun (WGS) entry which is preliminary data.</text>
</comment>
<dbReference type="SUPFAM" id="SSF53474">
    <property type="entry name" value="alpha/beta-Hydrolases"/>
    <property type="match status" value="1"/>
</dbReference>
<protein>
    <submittedName>
        <fullName evidence="2">Pimeloyl-ACP methyl ester carboxylesterase</fullName>
    </submittedName>
</protein>
<dbReference type="InterPro" id="IPR000073">
    <property type="entry name" value="AB_hydrolase_1"/>
</dbReference>
<reference evidence="2 3" key="1">
    <citation type="submission" date="2023-07" db="EMBL/GenBank/DDBJ databases">
        <title>Sequencing the genomes of 1000 actinobacteria strains.</title>
        <authorList>
            <person name="Klenk H.-P."/>
        </authorList>
    </citation>
    <scope>NUCLEOTIDE SEQUENCE [LARGE SCALE GENOMIC DNA]</scope>
    <source>
        <strain evidence="2 3">DSM 43749</strain>
    </source>
</reference>
<sequence>MMIEFDVELPGGPVLHAYDTGGDGFPVLWHHGTPNVGAPPAPLFADAERFGLRWLSYDRFGYGGSSASPGRDVASAAACSAAVADAAGVGRFAVVGHSGGGPHALACGALSPERVVAVVSVSGLAPYGAEGLDWFAGMAESGAASLRAAAAGRAAKVAFEASAGEQDPGFTSADWAALAGEWAWFESVVGPALGASGAVDDELAYVAEWGFDPADVVTPVLLVHGGRDRVVPVGHARWLARRCAGAELWVAEEEGHLSVLAGAASWVEWVRARWDEGVGR</sequence>
<evidence type="ECO:0000259" key="1">
    <source>
        <dbReference type="Pfam" id="PF00561"/>
    </source>
</evidence>
<dbReference type="Proteomes" id="UP001268819">
    <property type="component" value="Unassembled WGS sequence"/>
</dbReference>
<dbReference type="EMBL" id="JAVDSG010000001">
    <property type="protein sequence ID" value="MDR6593916.1"/>
    <property type="molecule type" value="Genomic_DNA"/>
</dbReference>
<proteinExistence type="predicted"/>
<gene>
    <name evidence="2" type="ORF">J2S66_002300</name>
</gene>
<dbReference type="InterPro" id="IPR050471">
    <property type="entry name" value="AB_hydrolase"/>
</dbReference>
<dbReference type="Gene3D" id="3.40.50.1820">
    <property type="entry name" value="alpha/beta hydrolase"/>
    <property type="match status" value="1"/>
</dbReference>
<dbReference type="PANTHER" id="PTHR43433:SF5">
    <property type="entry name" value="AB HYDROLASE-1 DOMAIN-CONTAINING PROTEIN"/>
    <property type="match status" value="1"/>
</dbReference>
<name>A0ABU1PTZ4_9PSEU</name>
<organism evidence="2 3">
    <name type="scientific">Saccharothrix longispora</name>
    <dbReference type="NCBI Taxonomy" id="33920"/>
    <lineage>
        <taxon>Bacteria</taxon>
        <taxon>Bacillati</taxon>
        <taxon>Actinomycetota</taxon>
        <taxon>Actinomycetes</taxon>
        <taxon>Pseudonocardiales</taxon>
        <taxon>Pseudonocardiaceae</taxon>
        <taxon>Saccharothrix</taxon>
    </lineage>
</organism>
<dbReference type="InterPro" id="IPR029058">
    <property type="entry name" value="AB_hydrolase_fold"/>
</dbReference>
<dbReference type="Pfam" id="PF00561">
    <property type="entry name" value="Abhydrolase_1"/>
    <property type="match status" value="1"/>
</dbReference>
<dbReference type="PRINTS" id="PR00111">
    <property type="entry name" value="ABHYDROLASE"/>
</dbReference>
<feature type="domain" description="AB hydrolase-1" evidence="1">
    <location>
        <begin position="26"/>
        <end position="260"/>
    </location>
</feature>
<accession>A0ABU1PTZ4</accession>